<keyword evidence="3" id="KW-0009">Actin-binding</keyword>
<dbReference type="Gene3D" id="1.25.40.420">
    <property type="match status" value="1"/>
</dbReference>
<evidence type="ECO:0000256" key="3">
    <source>
        <dbReference type="ARBA" id="ARBA00023203"/>
    </source>
</evidence>
<dbReference type="AlphaFoldDB" id="A0A4C1VG35"/>
<keyword evidence="7" id="KW-1185">Reference proteome</keyword>
<protein>
    <submittedName>
        <fullName evidence="6">Kelch-like protein 3</fullName>
    </submittedName>
</protein>
<dbReference type="EMBL" id="BGZK01000331">
    <property type="protein sequence ID" value="GBP37292.1"/>
    <property type="molecule type" value="Genomic_DNA"/>
</dbReference>
<organism evidence="6 7">
    <name type="scientific">Eumeta variegata</name>
    <name type="common">Bagworm moth</name>
    <name type="synonym">Eumeta japonica</name>
    <dbReference type="NCBI Taxonomy" id="151549"/>
    <lineage>
        <taxon>Eukaryota</taxon>
        <taxon>Metazoa</taxon>
        <taxon>Ecdysozoa</taxon>
        <taxon>Arthropoda</taxon>
        <taxon>Hexapoda</taxon>
        <taxon>Insecta</taxon>
        <taxon>Pterygota</taxon>
        <taxon>Neoptera</taxon>
        <taxon>Endopterygota</taxon>
        <taxon>Lepidoptera</taxon>
        <taxon>Glossata</taxon>
        <taxon>Ditrysia</taxon>
        <taxon>Tineoidea</taxon>
        <taxon>Psychidae</taxon>
        <taxon>Oiketicinae</taxon>
        <taxon>Eumeta</taxon>
    </lineage>
</organism>
<dbReference type="InterPro" id="IPR011705">
    <property type="entry name" value="BACK"/>
</dbReference>
<feature type="region of interest" description="Disordered" evidence="4">
    <location>
        <begin position="246"/>
        <end position="277"/>
    </location>
</feature>
<feature type="domain" description="BTB" evidence="5">
    <location>
        <begin position="33"/>
        <end position="100"/>
    </location>
</feature>
<reference evidence="6 7" key="1">
    <citation type="journal article" date="2019" name="Commun. Biol.">
        <title>The bagworm genome reveals a unique fibroin gene that provides high tensile strength.</title>
        <authorList>
            <person name="Kono N."/>
            <person name="Nakamura H."/>
            <person name="Ohtoshi R."/>
            <person name="Tomita M."/>
            <person name="Numata K."/>
            <person name="Arakawa K."/>
        </authorList>
    </citation>
    <scope>NUCLEOTIDE SEQUENCE [LARGE SCALE GENOMIC DNA]</scope>
</reference>
<evidence type="ECO:0000259" key="5">
    <source>
        <dbReference type="PROSITE" id="PS50097"/>
    </source>
</evidence>
<evidence type="ECO:0000256" key="4">
    <source>
        <dbReference type="SAM" id="MobiDB-lite"/>
    </source>
</evidence>
<evidence type="ECO:0000313" key="6">
    <source>
        <dbReference type="EMBL" id="GBP37292.1"/>
    </source>
</evidence>
<dbReference type="Pfam" id="PF00651">
    <property type="entry name" value="BTB"/>
    <property type="match status" value="1"/>
</dbReference>
<dbReference type="InterPro" id="IPR011333">
    <property type="entry name" value="SKP1/BTB/POZ_sf"/>
</dbReference>
<proteinExistence type="predicted"/>
<accession>A0A4C1VG35</accession>
<evidence type="ECO:0000256" key="1">
    <source>
        <dbReference type="ARBA" id="ARBA00022441"/>
    </source>
</evidence>
<dbReference type="PANTHER" id="PTHR24412:SF35">
    <property type="entry name" value="ACTIN-BINDING PROTEIN IPP"/>
    <property type="match status" value="1"/>
</dbReference>
<dbReference type="PANTHER" id="PTHR24412">
    <property type="entry name" value="KELCH PROTEIN"/>
    <property type="match status" value="1"/>
</dbReference>
<dbReference type="STRING" id="151549.A0A4C1VG35"/>
<dbReference type="SMART" id="SM00875">
    <property type="entry name" value="BACK"/>
    <property type="match status" value="1"/>
</dbReference>
<dbReference type="Pfam" id="PF07707">
    <property type="entry name" value="BACK"/>
    <property type="match status" value="1"/>
</dbReference>
<dbReference type="SMART" id="SM00225">
    <property type="entry name" value="BTB"/>
    <property type="match status" value="1"/>
</dbReference>
<dbReference type="InterPro" id="IPR000210">
    <property type="entry name" value="BTB/POZ_dom"/>
</dbReference>
<evidence type="ECO:0000313" key="7">
    <source>
        <dbReference type="Proteomes" id="UP000299102"/>
    </source>
</evidence>
<keyword evidence="2" id="KW-0677">Repeat</keyword>
<dbReference type="Gene3D" id="3.30.710.10">
    <property type="entry name" value="Potassium Channel Kv1.1, Chain A"/>
    <property type="match status" value="1"/>
</dbReference>
<name>A0A4C1VG35_EUMVA</name>
<keyword evidence="1" id="KW-0880">Kelch repeat</keyword>
<dbReference type="OrthoDB" id="1022638at2759"/>
<dbReference type="Proteomes" id="UP000299102">
    <property type="component" value="Unassembled WGS sequence"/>
</dbReference>
<dbReference type="SUPFAM" id="SSF54695">
    <property type="entry name" value="POZ domain"/>
    <property type="match status" value="1"/>
</dbReference>
<dbReference type="PROSITE" id="PS50097">
    <property type="entry name" value="BTB"/>
    <property type="match status" value="1"/>
</dbReference>
<sequence length="319" mass="34391">MQTKTGYISLKSILSSESVANNFKIFRQDGTLCDVDLISGDTVVKAHRVVLAAACVYFETMFKSGLEECNRKCIPLPSIPPDVLSLVVEFIYSGQTMISGSTVIHLVDAANMLQLQELSAGCVEYLRKQLHPSNVVGIIRLAETHNLVQLAEEALSYAIKHWGAVADGEEFVHLSLTTLVKLLTSDELVIDSEVQADHKIRLRASRVSLRRAPHDIRPVCDLYLITASPAGGLAVVRPRPAVAQGALPGGPAADTPARDIGGGDAGGANKSTRPGYSKDPEYLQNCFVGVERAAAEYPSTVYRVLEYSLIFSAIDPRGG</sequence>
<evidence type="ECO:0000256" key="2">
    <source>
        <dbReference type="ARBA" id="ARBA00022737"/>
    </source>
</evidence>
<comment type="caution">
    <text evidence="6">The sequence shown here is derived from an EMBL/GenBank/DDBJ whole genome shotgun (WGS) entry which is preliminary data.</text>
</comment>
<gene>
    <name evidence="6" type="primary">Klhl3</name>
    <name evidence="6" type="ORF">EVAR_35726_1</name>
</gene>